<protein>
    <submittedName>
        <fullName evidence="1">Uncharacterized protein</fullName>
    </submittedName>
</protein>
<name>A0A5N5TNE0_9CRUS</name>
<accession>A0A5N5TNE0</accession>
<sequence length="73" mass="8855">MFSVLNTFLRMRFPQEHFDRLNGLNAFMRFLSSPFQYFLFLWIQDNKNQAITHSYLVANYFYSSFSLIIQKIS</sequence>
<dbReference type="Proteomes" id="UP000326759">
    <property type="component" value="Unassembled WGS sequence"/>
</dbReference>
<gene>
    <name evidence="1" type="ORF">Anas_04401</name>
</gene>
<organism evidence="1 2">
    <name type="scientific">Armadillidium nasatum</name>
    <dbReference type="NCBI Taxonomy" id="96803"/>
    <lineage>
        <taxon>Eukaryota</taxon>
        <taxon>Metazoa</taxon>
        <taxon>Ecdysozoa</taxon>
        <taxon>Arthropoda</taxon>
        <taxon>Crustacea</taxon>
        <taxon>Multicrustacea</taxon>
        <taxon>Malacostraca</taxon>
        <taxon>Eumalacostraca</taxon>
        <taxon>Peracarida</taxon>
        <taxon>Isopoda</taxon>
        <taxon>Oniscidea</taxon>
        <taxon>Crinocheta</taxon>
        <taxon>Armadillidiidae</taxon>
        <taxon>Armadillidium</taxon>
    </lineage>
</organism>
<comment type="caution">
    <text evidence="1">The sequence shown here is derived from an EMBL/GenBank/DDBJ whole genome shotgun (WGS) entry which is preliminary data.</text>
</comment>
<dbReference type="OrthoDB" id="6341381at2759"/>
<reference evidence="1 2" key="1">
    <citation type="journal article" date="2019" name="PLoS Biol.">
        <title>Sex chromosomes control vertical transmission of feminizing Wolbachia symbionts in an isopod.</title>
        <authorList>
            <person name="Becking T."/>
            <person name="Chebbi M.A."/>
            <person name="Giraud I."/>
            <person name="Moumen B."/>
            <person name="Laverre T."/>
            <person name="Caubet Y."/>
            <person name="Peccoud J."/>
            <person name="Gilbert C."/>
            <person name="Cordaux R."/>
        </authorList>
    </citation>
    <scope>NUCLEOTIDE SEQUENCE [LARGE SCALE GENOMIC DNA]</scope>
    <source>
        <strain evidence="1">ANa2</strain>
        <tissue evidence="1">Whole body excluding digestive tract and cuticle</tissue>
    </source>
</reference>
<dbReference type="AlphaFoldDB" id="A0A5N5TNE0"/>
<dbReference type="EMBL" id="SEYY01000276">
    <property type="protein sequence ID" value="KAB7507642.1"/>
    <property type="molecule type" value="Genomic_DNA"/>
</dbReference>
<evidence type="ECO:0000313" key="1">
    <source>
        <dbReference type="EMBL" id="KAB7507642.1"/>
    </source>
</evidence>
<proteinExistence type="predicted"/>
<evidence type="ECO:0000313" key="2">
    <source>
        <dbReference type="Proteomes" id="UP000326759"/>
    </source>
</evidence>
<keyword evidence="2" id="KW-1185">Reference proteome</keyword>